<evidence type="ECO:0000259" key="1">
    <source>
        <dbReference type="Pfam" id="PF01243"/>
    </source>
</evidence>
<dbReference type="InterPro" id="IPR012349">
    <property type="entry name" value="Split_barrel_FMN-bd"/>
</dbReference>
<dbReference type="EMBL" id="MKIM01000024">
    <property type="protein sequence ID" value="OLP45600.1"/>
    <property type="molecule type" value="Genomic_DNA"/>
</dbReference>
<sequence length="201" mass="21947">MTITTLEQLSAIYGPVKETSRAKEIAHLNDDYAAFVKASPFILLATVGPEGTDCSPKGDAPGFVQIIDEKTVAIPDRPGNNRIDNLNNIIADSRVSLLFLIPGVGETLRINGHASITADASMLERFAVDGKLPRTVILVTINSVYFHCAKAIVRSKLWDPSLYVERTSLPSAGQIMKNIIKDFDGEAYDRDLPARTKATLY</sequence>
<dbReference type="Gene3D" id="2.30.110.10">
    <property type="entry name" value="Electron Transport, Fmn-binding Protein, Chain A"/>
    <property type="match status" value="1"/>
</dbReference>
<dbReference type="PANTHER" id="PTHR42815">
    <property type="entry name" value="FAD-BINDING, PUTATIVE (AFU_ORTHOLOGUE AFUA_6G07600)-RELATED"/>
    <property type="match status" value="1"/>
</dbReference>
<dbReference type="AlphaFoldDB" id="A0A1Q8ZU47"/>
<dbReference type="OrthoDB" id="9790331at2"/>
<dbReference type="RefSeq" id="WP_075638615.1">
    <property type="nucleotide sequence ID" value="NZ_MKIM01000024.1"/>
</dbReference>
<keyword evidence="3" id="KW-1185">Reference proteome</keyword>
<feature type="domain" description="Pyridoxamine 5'-phosphate oxidase N-terminal" evidence="1">
    <location>
        <begin position="29"/>
        <end position="148"/>
    </location>
</feature>
<dbReference type="STRING" id="1867956.BJF95_10545"/>
<dbReference type="Proteomes" id="UP000186894">
    <property type="component" value="Unassembled WGS sequence"/>
</dbReference>
<dbReference type="PANTHER" id="PTHR42815:SF2">
    <property type="entry name" value="FAD-BINDING, PUTATIVE (AFU_ORTHOLOGUE AFUA_6G07600)-RELATED"/>
    <property type="match status" value="1"/>
</dbReference>
<gene>
    <name evidence="2" type="ORF">BJF95_10545</name>
</gene>
<comment type="caution">
    <text evidence="2">The sequence shown here is derived from an EMBL/GenBank/DDBJ whole genome shotgun (WGS) entry which is preliminary data.</text>
</comment>
<accession>A0A1Q8ZU47</accession>
<dbReference type="Pfam" id="PF01243">
    <property type="entry name" value="PNPOx_N"/>
    <property type="match status" value="1"/>
</dbReference>
<organism evidence="2 3">
    <name type="scientific">Rhizobium oryziradicis</name>
    <dbReference type="NCBI Taxonomy" id="1867956"/>
    <lineage>
        <taxon>Bacteria</taxon>
        <taxon>Pseudomonadati</taxon>
        <taxon>Pseudomonadota</taxon>
        <taxon>Alphaproteobacteria</taxon>
        <taxon>Hyphomicrobiales</taxon>
        <taxon>Rhizobiaceae</taxon>
        <taxon>Rhizobium/Agrobacterium group</taxon>
        <taxon>Rhizobium</taxon>
    </lineage>
</organism>
<reference evidence="2 3" key="1">
    <citation type="submission" date="2016-09" db="EMBL/GenBank/DDBJ databases">
        <title>Rhizobium oryziradicis sp. nov., isolated from the root of rice.</title>
        <authorList>
            <person name="Zhao J."/>
            <person name="Zhang X."/>
        </authorList>
    </citation>
    <scope>NUCLEOTIDE SEQUENCE [LARGE SCALE GENOMIC DNA]</scope>
    <source>
        <strain evidence="2 3">N19</strain>
    </source>
</reference>
<protein>
    <submittedName>
        <fullName evidence="2">Pyridoxamine 5'-phosphate oxidase</fullName>
    </submittedName>
</protein>
<dbReference type="NCBIfam" id="TIGR04025">
    <property type="entry name" value="PPOX_FMN_DR2398"/>
    <property type="match status" value="1"/>
</dbReference>
<name>A0A1Q8ZU47_9HYPH</name>
<proteinExistence type="predicted"/>
<dbReference type="InterPro" id="IPR011576">
    <property type="entry name" value="Pyridox_Oxase_N"/>
</dbReference>
<evidence type="ECO:0000313" key="2">
    <source>
        <dbReference type="EMBL" id="OLP45600.1"/>
    </source>
</evidence>
<dbReference type="SUPFAM" id="SSF50475">
    <property type="entry name" value="FMN-binding split barrel"/>
    <property type="match status" value="1"/>
</dbReference>
<evidence type="ECO:0000313" key="3">
    <source>
        <dbReference type="Proteomes" id="UP000186894"/>
    </source>
</evidence>
<dbReference type="InterPro" id="IPR024029">
    <property type="entry name" value="Pyridox_Oxase_FMN-dep"/>
</dbReference>